<dbReference type="EMBL" id="CH477330">
    <property type="protein sequence ID" value="EAT43360.1"/>
    <property type="molecule type" value="Genomic_DNA"/>
</dbReference>
<feature type="transmembrane region" description="Helical" evidence="1">
    <location>
        <begin position="12"/>
        <end position="33"/>
    </location>
</feature>
<dbReference type="InterPro" id="IPR011011">
    <property type="entry name" value="Znf_FYVE_PHD"/>
</dbReference>
<dbReference type="InterPro" id="IPR013083">
    <property type="entry name" value="Znf_RING/FYVE/PHD"/>
</dbReference>
<proteinExistence type="predicted"/>
<dbReference type="HOGENOM" id="CLU_847887_0_0_1"/>
<reference evidence="2" key="3">
    <citation type="submission" date="2012-09" db="EMBL/GenBank/DDBJ databases">
        <authorList>
            <consortium name="VectorBase"/>
        </authorList>
    </citation>
    <scope>NUCLEOTIDE SEQUENCE</scope>
    <source>
        <strain evidence="2">Liverpool</strain>
    </source>
</reference>
<dbReference type="AlphaFoldDB" id="Q17AU8"/>
<keyword evidence="1" id="KW-0472">Membrane</keyword>
<dbReference type="Gene3D" id="3.30.40.10">
    <property type="entry name" value="Zinc/RING finger domain, C3HC4 (zinc finger)"/>
    <property type="match status" value="1"/>
</dbReference>
<keyword evidence="1" id="KW-1133">Transmembrane helix</keyword>
<dbReference type="VEuPathDB" id="VectorBase:AAEL005174"/>
<gene>
    <name evidence="2" type="ORF">AaeL_AAEL005209</name>
</gene>
<keyword evidence="1" id="KW-0812">Transmembrane</keyword>
<dbReference type="SUPFAM" id="SSF57903">
    <property type="entry name" value="FYVE/PHD zinc finger"/>
    <property type="match status" value="1"/>
</dbReference>
<accession>Q17AU8</accession>
<protein>
    <submittedName>
        <fullName evidence="2">AAEL005209-PA</fullName>
    </submittedName>
</protein>
<dbReference type="Proteomes" id="UP000682892">
    <property type="component" value="Unassembled WGS sequence"/>
</dbReference>
<evidence type="ECO:0000313" key="3">
    <source>
        <dbReference type="Proteomes" id="UP000682892"/>
    </source>
</evidence>
<dbReference type="PaxDb" id="7159-AAEL005209-PA"/>
<organism evidence="2 3">
    <name type="scientific">Aedes aegypti</name>
    <name type="common">Yellowfever mosquito</name>
    <name type="synonym">Culex aegypti</name>
    <dbReference type="NCBI Taxonomy" id="7159"/>
    <lineage>
        <taxon>Eukaryota</taxon>
        <taxon>Metazoa</taxon>
        <taxon>Ecdysozoa</taxon>
        <taxon>Arthropoda</taxon>
        <taxon>Hexapoda</taxon>
        <taxon>Insecta</taxon>
        <taxon>Pterygota</taxon>
        <taxon>Neoptera</taxon>
        <taxon>Endopterygota</taxon>
        <taxon>Diptera</taxon>
        <taxon>Nematocera</taxon>
        <taxon>Culicoidea</taxon>
        <taxon>Culicidae</taxon>
        <taxon>Culicinae</taxon>
        <taxon>Aedini</taxon>
        <taxon>Aedes</taxon>
        <taxon>Stegomyia</taxon>
    </lineage>
</organism>
<dbReference type="eggNOG" id="KOG1181">
    <property type="taxonomic scope" value="Eukaryota"/>
</dbReference>
<sequence>MFNELKLTPGVGFSLLIGAVGSIYLIVQSHRYFSKLSQRRRSEVRKPDVVCYMCNANIEVEDTNSFATCRGCERLVCRNEEKQCCEWIPAIGIWECQNCHSSRVIQQKAGEWLLNQLTSRLQNPGPVNLSNEGLLGLSTTDSDDARSCTSSVSSNQKVKVREFIEELLSSMLNGPLDDVSVGQLMENESFTRPNSQGPLFPLAEGHQRQGGHYSGNGPNYQGVFPFTVRQRAALPSSTGFVRRKRLCIRTNSTSLKTVIPAHSHPPLPQALSAGIGAILPIVAASVGETVNAGVNPVNRRERSLDCRTPGTCPKIQCDPPEQFGQIHR</sequence>
<reference evidence="2" key="1">
    <citation type="submission" date="2005-10" db="EMBL/GenBank/DDBJ databases">
        <authorList>
            <person name="Loftus B.J."/>
            <person name="Nene V.M."/>
            <person name="Hannick L.I."/>
            <person name="Bidwell S."/>
            <person name="Haas B."/>
            <person name="Amedeo P."/>
            <person name="Orvis J."/>
            <person name="Wortman J.R."/>
            <person name="White O.R."/>
            <person name="Salzberg S."/>
            <person name="Shumway M."/>
            <person name="Koo H."/>
            <person name="Zhao Y."/>
            <person name="Holmes M."/>
            <person name="Miller J."/>
            <person name="Schatz M."/>
            <person name="Pop M."/>
            <person name="Pai G."/>
            <person name="Utterback T."/>
            <person name="Rogers Y.-H."/>
            <person name="Kravitz S."/>
            <person name="Fraser C.M."/>
        </authorList>
    </citation>
    <scope>NUCLEOTIDE SEQUENCE</scope>
    <source>
        <strain evidence="2">Liverpool</strain>
    </source>
</reference>
<evidence type="ECO:0000313" key="2">
    <source>
        <dbReference type="EMBL" id="EAT43360.1"/>
    </source>
</evidence>
<name>Q17AU8_AEDAE</name>
<reference evidence="2" key="2">
    <citation type="journal article" date="2007" name="Science">
        <title>Genome sequence of Aedes aegypti, a major arbovirus vector.</title>
        <authorList>
            <person name="Nene V."/>
            <person name="Wortman J.R."/>
            <person name="Lawson D."/>
            <person name="Haas B."/>
            <person name="Kodira C."/>
            <person name="Tu Z.J."/>
            <person name="Loftus B."/>
            <person name="Xi Z."/>
            <person name="Megy K."/>
            <person name="Grabherr M."/>
            <person name="Ren Q."/>
            <person name="Zdobnov E.M."/>
            <person name="Lobo N.F."/>
            <person name="Campbell K.S."/>
            <person name="Brown S.E."/>
            <person name="Bonaldo M.F."/>
            <person name="Zhu J."/>
            <person name="Sinkins S.P."/>
            <person name="Hogenkamp D.G."/>
            <person name="Amedeo P."/>
            <person name="Arensburger P."/>
            <person name="Atkinson P.W."/>
            <person name="Bidwell S."/>
            <person name="Biedler J."/>
            <person name="Birney E."/>
            <person name="Bruggner R.V."/>
            <person name="Costas J."/>
            <person name="Coy M.R."/>
            <person name="Crabtree J."/>
            <person name="Crawford M."/>
            <person name="Debruyn B."/>
            <person name="Decaprio D."/>
            <person name="Eiglmeier K."/>
            <person name="Eisenstadt E."/>
            <person name="El-Dorry H."/>
            <person name="Gelbart W.M."/>
            <person name="Gomes S.L."/>
            <person name="Hammond M."/>
            <person name="Hannick L.I."/>
            <person name="Hogan J.R."/>
            <person name="Holmes M.H."/>
            <person name="Jaffe D."/>
            <person name="Johnston J.S."/>
            <person name="Kennedy R.C."/>
            <person name="Koo H."/>
            <person name="Kravitz S."/>
            <person name="Kriventseva E.V."/>
            <person name="Kulp D."/>
            <person name="Labutti K."/>
            <person name="Lee E."/>
            <person name="Li S."/>
            <person name="Lovin D.D."/>
            <person name="Mao C."/>
            <person name="Mauceli E."/>
            <person name="Menck C.F."/>
            <person name="Miller J.R."/>
            <person name="Montgomery P."/>
            <person name="Mori A."/>
            <person name="Nascimento A.L."/>
            <person name="Naveira H.F."/>
            <person name="Nusbaum C."/>
            <person name="O'leary S."/>
            <person name="Orvis J."/>
            <person name="Pertea M."/>
            <person name="Quesneville H."/>
            <person name="Reidenbach K.R."/>
            <person name="Rogers Y.H."/>
            <person name="Roth C.W."/>
            <person name="Schneider J.R."/>
            <person name="Schatz M."/>
            <person name="Shumway M."/>
            <person name="Stanke M."/>
            <person name="Stinson E.O."/>
            <person name="Tubio J.M."/>
            <person name="Vanzee J.P."/>
            <person name="Verjovski-Almeida S."/>
            <person name="Werner D."/>
            <person name="White O."/>
            <person name="Wyder S."/>
            <person name="Zeng Q."/>
            <person name="Zhao Q."/>
            <person name="Zhao Y."/>
            <person name="Hill C.A."/>
            <person name="Raikhel A.S."/>
            <person name="Soares M.B."/>
            <person name="Knudson D.L."/>
            <person name="Lee N.H."/>
            <person name="Galagan J."/>
            <person name="Salzberg S.L."/>
            <person name="Paulsen I.T."/>
            <person name="Dimopoulos G."/>
            <person name="Collins F.H."/>
            <person name="Birren B."/>
            <person name="Fraser-Liggett C.M."/>
            <person name="Severson D.W."/>
        </authorList>
    </citation>
    <scope>NUCLEOTIDE SEQUENCE [LARGE SCALE GENOMIC DNA]</scope>
    <source>
        <strain evidence="2">Liverpool</strain>
    </source>
</reference>
<evidence type="ECO:0000256" key="1">
    <source>
        <dbReference type="SAM" id="Phobius"/>
    </source>
</evidence>
<dbReference type="STRING" id="7159.Q17AU8"/>